<gene>
    <name evidence="1" type="ORF">K402DRAFT_14750</name>
</gene>
<reference evidence="1" key="1">
    <citation type="journal article" date="2020" name="Stud. Mycol.">
        <title>101 Dothideomycetes genomes: a test case for predicting lifestyles and emergence of pathogens.</title>
        <authorList>
            <person name="Haridas S."/>
            <person name="Albert R."/>
            <person name="Binder M."/>
            <person name="Bloem J."/>
            <person name="Labutti K."/>
            <person name="Salamov A."/>
            <person name="Andreopoulos B."/>
            <person name="Baker S."/>
            <person name="Barry K."/>
            <person name="Bills G."/>
            <person name="Bluhm B."/>
            <person name="Cannon C."/>
            <person name="Castanera R."/>
            <person name="Culley D."/>
            <person name="Daum C."/>
            <person name="Ezra D."/>
            <person name="Gonzalez J."/>
            <person name="Henrissat B."/>
            <person name="Kuo A."/>
            <person name="Liang C."/>
            <person name="Lipzen A."/>
            <person name="Lutzoni F."/>
            <person name="Magnuson J."/>
            <person name="Mondo S."/>
            <person name="Nolan M."/>
            <person name="Ohm R."/>
            <person name="Pangilinan J."/>
            <person name="Park H.-J."/>
            <person name="Ramirez L."/>
            <person name="Alfaro M."/>
            <person name="Sun H."/>
            <person name="Tritt A."/>
            <person name="Yoshinaga Y."/>
            <person name="Zwiers L.-H."/>
            <person name="Turgeon B."/>
            <person name="Goodwin S."/>
            <person name="Spatafora J."/>
            <person name="Crous P."/>
            <person name="Grigoriev I."/>
        </authorList>
    </citation>
    <scope>NUCLEOTIDE SEQUENCE</scope>
    <source>
        <strain evidence="1">CBS 113979</strain>
    </source>
</reference>
<organism evidence="1 2">
    <name type="scientific">Aulographum hederae CBS 113979</name>
    <dbReference type="NCBI Taxonomy" id="1176131"/>
    <lineage>
        <taxon>Eukaryota</taxon>
        <taxon>Fungi</taxon>
        <taxon>Dikarya</taxon>
        <taxon>Ascomycota</taxon>
        <taxon>Pezizomycotina</taxon>
        <taxon>Dothideomycetes</taxon>
        <taxon>Pleosporomycetidae</taxon>
        <taxon>Aulographales</taxon>
        <taxon>Aulographaceae</taxon>
    </lineage>
</organism>
<dbReference type="Proteomes" id="UP000800041">
    <property type="component" value="Unassembled WGS sequence"/>
</dbReference>
<name>A0A6G1H7D3_9PEZI</name>
<keyword evidence="2" id="KW-1185">Reference proteome</keyword>
<accession>A0A6G1H7D3</accession>
<sequence length="156" mass="17881">MSLVPSFVSFSEFESEALCLDVSPDPQSFPRSFHCFCKLMRYLQHHIMQRATIAQKKEASRQGSCKDWWQDVGFASEPHWSRSSGPGPACLSRRKCRRFQCIYLLVSRLHFSGSADQPPTLYFLSCISIPHLLRVLSSFVLSIDELQISSRTCEKE</sequence>
<dbReference type="EMBL" id="ML977146">
    <property type="protein sequence ID" value="KAF1989126.1"/>
    <property type="molecule type" value="Genomic_DNA"/>
</dbReference>
<protein>
    <submittedName>
        <fullName evidence="1">Uncharacterized protein</fullName>
    </submittedName>
</protein>
<dbReference type="AlphaFoldDB" id="A0A6G1H7D3"/>
<proteinExistence type="predicted"/>
<evidence type="ECO:0000313" key="1">
    <source>
        <dbReference type="EMBL" id="KAF1989126.1"/>
    </source>
</evidence>
<evidence type="ECO:0000313" key="2">
    <source>
        <dbReference type="Proteomes" id="UP000800041"/>
    </source>
</evidence>